<dbReference type="GO" id="GO:0009245">
    <property type="term" value="P:lipid A biosynthetic process"/>
    <property type="evidence" value="ECO:0007669"/>
    <property type="project" value="TreeGrafter"/>
</dbReference>
<dbReference type="GO" id="GO:0000035">
    <property type="term" value="F:acyl binding"/>
    <property type="evidence" value="ECO:0007669"/>
    <property type="project" value="TreeGrafter"/>
</dbReference>
<evidence type="ECO:0000256" key="9">
    <source>
        <dbReference type="RuleBase" id="RU003545"/>
    </source>
</evidence>
<evidence type="ECO:0000313" key="11">
    <source>
        <dbReference type="EMBL" id="OPX46344.1"/>
    </source>
</evidence>
<dbReference type="STRING" id="48256.CLHUN_01600"/>
<keyword evidence="7" id="KW-0963">Cytoplasm</keyword>
<dbReference type="InterPro" id="IPR009081">
    <property type="entry name" value="PP-bd_ACP"/>
</dbReference>
<evidence type="ECO:0000256" key="2">
    <source>
        <dbReference type="ARBA" id="ARBA00022516"/>
    </source>
</evidence>
<dbReference type="InterPro" id="IPR036736">
    <property type="entry name" value="ACP-like_sf"/>
</dbReference>
<dbReference type="GO" id="GO:0016020">
    <property type="term" value="C:membrane"/>
    <property type="evidence" value="ECO:0007669"/>
    <property type="project" value="GOC"/>
</dbReference>
<evidence type="ECO:0000256" key="5">
    <source>
        <dbReference type="ARBA" id="ARBA00023098"/>
    </source>
</evidence>
<accession>A0A1V4SR63</accession>
<evidence type="ECO:0000256" key="3">
    <source>
        <dbReference type="ARBA" id="ARBA00022553"/>
    </source>
</evidence>
<organism evidence="11 12">
    <name type="scientific">Ruminiclostridium hungatei</name>
    <name type="common">Clostridium hungatei</name>
    <dbReference type="NCBI Taxonomy" id="48256"/>
    <lineage>
        <taxon>Bacteria</taxon>
        <taxon>Bacillati</taxon>
        <taxon>Bacillota</taxon>
        <taxon>Clostridia</taxon>
        <taxon>Eubacteriales</taxon>
        <taxon>Oscillospiraceae</taxon>
        <taxon>Ruminiclostridium</taxon>
    </lineage>
</organism>
<dbReference type="Proteomes" id="UP000191554">
    <property type="component" value="Unassembled WGS sequence"/>
</dbReference>
<dbReference type="NCBIfam" id="TIGR00517">
    <property type="entry name" value="acyl_carrier"/>
    <property type="match status" value="1"/>
</dbReference>
<proteinExistence type="inferred from homology"/>
<evidence type="ECO:0000256" key="6">
    <source>
        <dbReference type="ARBA" id="ARBA00023160"/>
    </source>
</evidence>
<dbReference type="UniPathway" id="UPA00094"/>
<reference evidence="11" key="1">
    <citation type="submission" date="2017-03" db="EMBL/GenBank/DDBJ databases">
        <title>Genome sequence of Clostridium hungatei DSM 14427.</title>
        <authorList>
            <person name="Poehlein A."/>
            <person name="Daniel R."/>
        </authorList>
    </citation>
    <scope>NUCLEOTIDE SEQUENCE [LARGE SCALE GENOMIC DNA]</scope>
    <source>
        <strain evidence="11">DSM 14427</strain>
    </source>
</reference>
<evidence type="ECO:0000313" key="12">
    <source>
        <dbReference type="Proteomes" id="UP000191554"/>
    </source>
</evidence>
<dbReference type="Pfam" id="PF00550">
    <property type="entry name" value="PP-binding"/>
    <property type="match status" value="1"/>
</dbReference>
<dbReference type="AlphaFoldDB" id="A0A1V4SR63"/>
<dbReference type="HAMAP" id="MF_01217">
    <property type="entry name" value="Acyl_carrier"/>
    <property type="match status" value="1"/>
</dbReference>
<protein>
    <recommendedName>
        <fullName evidence="7 8">Acyl carrier protein</fullName>
        <shortName evidence="7">ACP</shortName>
    </recommendedName>
</protein>
<comment type="pathway">
    <text evidence="7 9">Lipid metabolism; fatty acid biosynthesis.</text>
</comment>
<evidence type="ECO:0000256" key="8">
    <source>
        <dbReference type="NCBIfam" id="TIGR00517"/>
    </source>
</evidence>
<keyword evidence="4 7" id="KW-0276">Fatty acid metabolism</keyword>
<dbReference type="InterPro" id="IPR003231">
    <property type="entry name" value="ACP"/>
</dbReference>
<keyword evidence="5 7" id="KW-0443">Lipid metabolism</keyword>
<dbReference type="GO" id="GO:0005829">
    <property type="term" value="C:cytosol"/>
    <property type="evidence" value="ECO:0007669"/>
    <property type="project" value="TreeGrafter"/>
</dbReference>
<keyword evidence="12" id="KW-1185">Reference proteome</keyword>
<comment type="PTM">
    <text evidence="9">4'-phosphopantetheine is transferred from CoA to a specific serine of apo-ACP by acpS.</text>
</comment>
<dbReference type="NCBIfam" id="NF002150">
    <property type="entry name" value="PRK00982.1-4"/>
    <property type="match status" value="1"/>
</dbReference>
<comment type="PTM">
    <text evidence="7">4'-phosphopantetheine is transferred from CoA to a specific serine of apo-ACP by AcpS. This modification is essential for activity because fatty acids are bound in thioester linkage to the sulfhydryl of the prosthetic group.</text>
</comment>
<evidence type="ECO:0000259" key="10">
    <source>
        <dbReference type="PROSITE" id="PS50075"/>
    </source>
</evidence>
<dbReference type="EMBL" id="MZGX01000001">
    <property type="protein sequence ID" value="OPX46344.1"/>
    <property type="molecule type" value="Genomic_DNA"/>
</dbReference>
<comment type="caution">
    <text evidence="11">The sequence shown here is derived from an EMBL/GenBank/DDBJ whole genome shotgun (WGS) entry which is preliminary data.</text>
</comment>
<comment type="caution">
    <text evidence="7">Lacks conserved residue(s) required for the propagation of feature annotation.</text>
</comment>
<dbReference type="Gene3D" id="1.10.1200.10">
    <property type="entry name" value="ACP-like"/>
    <property type="match status" value="1"/>
</dbReference>
<keyword evidence="6 7" id="KW-0275">Fatty acid biosynthesis</keyword>
<dbReference type="PANTHER" id="PTHR20863:SF76">
    <property type="entry name" value="CARRIER DOMAIN-CONTAINING PROTEIN"/>
    <property type="match status" value="1"/>
</dbReference>
<sequence>MIFEKLKKLIYEQLGVDEDEVIMESSFGDDLGFDDLDMVELIMNAEEEFDIEIDAAGPDFNTVGEMVSYIQKKLE</sequence>
<dbReference type="GO" id="GO:0000036">
    <property type="term" value="F:acyl carrier activity"/>
    <property type="evidence" value="ECO:0007669"/>
    <property type="project" value="UniProtKB-UniRule"/>
</dbReference>
<comment type="subcellular location">
    <subcellularLocation>
        <location evidence="7">Cytoplasm</location>
    </subcellularLocation>
</comment>
<evidence type="ECO:0000256" key="4">
    <source>
        <dbReference type="ARBA" id="ARBA00022832"/>
    </source>
</evidence>
<keyword evidence="1 7" id="KW-0596">Phosphopantetheine</keyword>
<dbReference type="SUPFAM" id="SSF47336">
    <property type="entry name" value="ACP-like"/>
    <property type="match status" value="1"/>
</dbReference>
<comment type="function">
    <text evidence="7 9">Carrier of the growing fatty acid chain in fatty acid biosynthesis.</text>
</comment>
<evidence type="ECO:0000256" key="7">
    <source>
        <dbReference type="HAMAP-Rule" id="MF_01217"/>
    </source>
</evidence>
<dbReference type="PANTHER" id="PTHR20863">
    <property type="entry name" value="ACYL CARRIER PROTEIN"/>
    <property type="match status" value="1"/>
</dbReference>
<feature type="domain" description="Carrier" evidence="10">
    <location>
        <begin position="1"/>
        <end position="74"/>
    </location>
</feature>
<dbReference type="NCBIfam" id="NF002148">
    <property type="entry name" value="PRK00982.1-2"/>
    <property type="match status" value="1"/>
</dbReference>
<dbReference type="PROSITE" id="PS50075">
    <property type="entry name" value="CARRIER"/>
    <property type="match status" value="1"/>
</dbReference>
<evidence type="ECO:0000256" key="1">
    <source>
        <dbReference type="ARBA" id="ARBA00022450"/>
    </source>
</evidence>
<comment type="similarity">
    <text evidence="7">Belongs to the acyl carrier protein (ACP) family.</text>
</comment>
<name>A0A1V4SR63_RUMHU</name>
<gene>
    <name evidence="11" type="primary">acpP_1</name>
    <name evidence="7" type="synonym">acpP</name>
    <name evidence="11" type="ORF">CLHUN_01600</name>
</gene>
<keyword evidence="3 7" id="KW-0597">Phosphoprotein</keyword>
<keyword evidence="2 7" id="KW-0444">Lipid biosynthesis</keyword>